<feature type="signal peptide" evidence="1">
    <location>
        <begin position="1"/>
        <end position="17"/>
    </location>
</feature>
<evidence type="ECO:0000313" key="3">
    <source>
        <dbReference type="Proteomes" id="UP000038083"/>
    </source>
</evidence>
<accession>A0A0B7HF81</accession>
<dbReference type="RefSeq" id="WP_081615894.1">
    <property type="nucleotide sequence ID" value="NZ_CDOF01000056.1"/>
</dbReference>
<dbReference type="EMBL" id="CDOG01000009">
    <property type="protein sequence ID" value="CEN36208.1"/>
    <property type="molecule type" value="Genomic_DNA"/>
</dbReference>
<protein>
    <recommendedName>
        <fullName evidence="4">WD40-like protein</fullName>
    </recommendedName>
</protein>
<dbReference type="Proteomes" id="UP000038083">
    <property type="component" value="Unassembled WGS sequence"/>
</dbReference>
<dbReference type="InterPro" id="IPR011659">
    <property type="entry name" value="WD40"/>
</dbReference>
<feature type="chain" id="PRO_5009757790" description="WD40-like protein" evidence="1">
    <location>
        <begin position="18"/>
        <end position="342"/>
    </location>
</feature>
<dbReference type="OrthoDB" id="9815657at2"/>
<dbReference type="SUPFAM" id="SSF82171">
    <property type="entry name" value="DPP6 N-terminal domain-like"/>
    <property type="match status" value="1"/>
</dbReference>
<dbReference type="AlphaFoldDB" id="A0A0B7HF81"/>
<organism evidence="2 3">
    <name type="scientific">Capnocytophaga cynodegmi</name>
    <dbReference type="NCBI Taxonomy" id="28189"/>
    <lineage>
        <taxon>Bacteria</taxon>
        <taxon>Pseudomonadati</taxon>
        <taxon>Bacteroidota</taxon>
        <taxon>Flavobacteriia</taxon>
        <taxon>Flavobacteriales</taxon>
        <taxon>Flavobacteriaceae</taxon>
        <taxon>Capnocytophaga</taxon>
    </lineage>
</organism>
<name>A0A0B7HF81_9FLAO</name>
<evidence type="ECO:0000256" key="1">
    <source>
        <dbReference type="SAM" id="SignalP"/>
    </source>
</evidence>
<gene>
    <name evidence="2" type="ORF">CCYN74_170011</name>
</gene>
<dbReference type="Pfam" id="PF07676">
    <property type="entry name" value="PD40"/>
    <property type="match status" value="1"/>
</dbReference>
<dbReference type="Gene3D" id="2.120.10.30">
    <property type="entry name" value="TolB, C-terminal domain"/>
    <property type="match status" value="1"/>
</dbReference>
<keyword evidence="1" id="KW-0732">Signal</keyword>
<proteinExistence type="predicted"/>
<reference evidence="2 3" key="1">
    <citation type="submission" date="2015-01" db="EMBL/GenBank/DDBJ databases">
        <authorList>
            <person name="MANFREDI Pablo"/>
        </authorList>
    </citation>
    <scope>NUCLEOTIDE SEQUENCE [LARGE SCALE GENOMIC DNA]</scope>
    <source>
        <strain evidence="2 3">Ccy74</strain>
    </source>
</reference>
<dbReference type="PROSITE" id="PS51257">
    <property type="entry name" value="PROKAR_LIPOPROTEIN"/>
    <property type="match status" value="1"/>
</dbReference>
<evidence type="ECO:0000313" key="2">
    <source>
        <dbReference type="EMBL" id="CEN36208.1"/>
    </source>
</evidence>
<evidence type="ECO:0008006" key="4">
    <source>
        <dbReference type="Google" id="ProtNLM"/>
    </source>
</evidence>
<sequence>MKKMYVMLFYIFSLLMASCSKDDGGGGNTSASHLSGTIHWQFAGKVGKYTLSNGNYNKSVFLIGSSSTKKGFDVSWDGKKYMIASETWDSDVQRFVLRDMGEKMAKVDDDRNLFNVTIEWDKIGDTQPIIAPNEQYFALEPQRWAKMPIVIVNAKGRIVREWTDPKEALDYHEKPIWDTQNVLYFRIGNSVWKCTPDGEYADAQQIISNIKGGSYLAVSPDGSKFVFRKDYFLWMCNSDGSDMRQITTYDISRKKNYKGDARPAFSPDGKHIVFTTTGTTGAGWTDADLDINVTGSRFGYLCIIPADGKLRNLDEKNNGAIYLKNPEGAAGIPCDGHLVWRP</sequence>
<dbReference type="InterPro" id="IPR011042">
    <property type="entry name" value="6-blade_b-propeller_TolB-like"/>
</dbReference>